<dbReference type="AlphaFoldDB" id="A0A0U1LJJ9"/>
<keyword evidence="2" id="KW-0732">Signal</keyword>
<dbReference type="SUPFAM" id="SSF51695">
    <property type="entry name" value="PLC-like phosphodiesterases"/>
    <property type="match status" value="1"/>
</dbReference>
<evidence type="ECO:0000256" key="1">
    <source>
        <dbReference type="SAM" id="MobiDB-lite"/>
    </source>
</evidence>
<dbReference type="OrthoDB" id="7984201at2759"/>
<name>A0A0U1LJJ9_TALIS</name>
<dbReference type="GO" id="GO:0006629">
    <property type="term" value="P:lipid metabolic process"/>
    <property type="evidence" value="ECO:0007669"/>
    <property type="project" value="InterPro"/>
</dbReference>
<dbReference type="PANTHER" id="PTHR13593:SF80">
    <property type="entry name" value="PLC-LIKE PHOSPHODIESTERASE"/>
    <property type="match status" value="1"/>
</dbReference>
<dbReference type="PANTHER" id="PTHR13593">
    <property type="match status" value="1"/>
</dbReference>
<reference evidence="3 4" key="1">
    <citation type="submission" date="2015-04" db="EMBL/GenBank/DDBJ databases">
        <authorList>
            <person name="Syromyatnikov M.Y."/>
            <person name="Popov V.N."/>
        </authorList>
    </citation>
    <scope>NUCLEOTIDE SEQUENCE [LARGE SCALE GENOMIC DNA]</scope>
    <source>
        <strain evidence="3">WF-38-12</strain>
    </source>
</reference>
<organism evidence="3 4">
    <name type="scientific">Talaromyces islandicus</name>
    <name type="common">Penicillium islandicum</name>
    <dbReference type="NCBI Taxonomy" id="28573"/>
    <lineage>
        <taxon>Eukaryota</taxon>
        <taxon>Fungi</taxon>
        <taxon>Dikarya</taxon>
        <taxon>Ascomycota</taxon>
        <taxon>Pezizomycotina</taxon>
        <taxon>Eurotiomycetes</taxon>
        <taxon>Eurotiomycetidae</taxon>
        <taxon>Eurotiales</taxon>
        <taxon>Trichocomaceae</taxon>
        <taxon>Talaromyces</taxon>
        <taxon>Talaromyces sect. Islandici</taxon>
    </lineage>
</organism>
<dbReference type="InterPro" id="IPR051057">
    <property type="entry name" value="PI-PLC_domain"/>
</dbReference>
<accession>A0A0U1LJJ9</accession>
<dbReference type="Proteomes" id="UP000054383">
    <property type="component" value="Unassembled WGS sequence"/>
</dbReference>
<evidence type="ECO:0008006" key="5">
    <source>
        <dbReference type="Google" id="ProtNLM"/>
    </source>
</evidence>
<dbReference type="Pfam" id="PF26146">
    <property type="entry name" value="PI-PLC_X"/>
    <property type="match status" value="1"/>
</dbReference>
<dbReference type="OMA" id="YPYLMPE"/>
<dbReference type="STRING" id="28573.A0A0U1LJJ9"/>
<protein>
    <recommendedName>
        <fullName evidence="5">PLC-like phosphodiesterase</fullName>
    </recommendedName>
</protein>
<gene>
    <name evidence="3" type="ORF">PISL3812_00501</name>
</gene>
<dbReference type="EMBL" id="CVMT01000001">
    <property type="protein sequence ID" value="CRG83153.1"/>
    <property type="molecule type" value="Genomic_DNA"/>
</dbReference>
<feature type="compositionally biased region" description="Polar residues" evidence="1">
    <location>
        <begin position="312"/>
        <end position="326"/>
    </location>
</feature>
<evidence type="ECO:0000313" key="4">
    <source>
        <dbReference type="Proteomes" id="UP000054383"/>
    </source>
</evidence>
<dbReference type="Gene3D" id="3.20.20.190">
    <property type="entry name" value="Phosphatidylinositol (PI) phosphodiesterase"/>
    <property type="match status" value="1"/>
</dbReference>
<evidence type="ECO:0000256" key="2">
    <source>
        <dbReference type="SAM" id="SignalP"/>
    </source>
</evidence>
<sequence length="378" mass="40147">MHALKLFSFFIPAVLASSELAQRSTTACNNSPDLCSKSWGDITHLGAHDSPFVRDSSTSYSVAGNQYYNTTVQLSAGVRLVTGQIHQNNNEWHLCHSSCSLLDAGTLESWLSEIKTWLDNNPNDVVTLLLVNNGASASDLNTIFEAAKLASYAYKPSSTSATTSWPTLHELISANTRLMTFVASLSSNTGATYLMDEFTYIWENPYQVTTASNFSCKPERPSSVGGDTASAMSSNRLPFMNHFLDEDIGLGIVEPNSDAADTTNGQSGTGNLLAAANKCKEAYGRQPAFILVDFFDKGPAIDTVDKLNNVTNASGRTAVPGTNSEDSSSGSSTTTSSGTYVGLIDLANEAKSGANPSTGNWIWAGGNWESILGGGIAL</sequence>
<dbReference type="GO" id="GO:0008081">
    <property type="term" value="F:phosphoric diester hydrolase activity"/>
    <property type="evidence" value="ECO:0007669"/>
    <property type="project" value="InterPro"/>
</dbReference>
<keyword evidence="4" id="KW-1185">Reference proteome</keyword>
<feature type="compositionally biased region" description="Low complexity" evidence="1">
    <location>
        <begin position="327"/>
        <end position="336"/>
    </location>
</feature>
<feature type="signal peptide" evidence="2">
    <location>
        <begin position="1"/>
        <end position="16"/>
    </location>
</feature>
<feature type="region of interest" description="Disordered" evidence="1">
    <location>
        <begin position="312"/>
        <end position="336"/>
    </location>
</feature>
<evidence type="ECO:0000313" key="3">
    <source>
        <dbReference type="EMBL" id="CRG83153.1"/>
    </source>
</evidence>
<feature type="chain" id="PRO_5006711009" description="PLC-like phosphodiesterase" evidence="2">
    <location>
        <begin position="17"/>
        <end position="378"/>
    </location>
</feature>
<proteinExistence type="predicted"/>
<dbReference type="InterPro" id="IPR017946">
    <property type="entry name" value="PLC-like_Pdiesterase_TIM-brl"/>
</dbReference>